<keyword evidence="8" id="KW-0234">DNA repair</keyword>
<dbReference type="InterPro" id="IPR003265">
    <property type="entry name" value="HhH-GPD_domain"/>
</dbReference>
<dbReference type="CDD" id="cd00056">
    <property type="entry name" value="ENDO3c"/>
    <property type="match status" value="1"/>
</dbReference>
<sequence length="278" mass="32386">MKLSRKRIEDFQKLIFDWWEKNRRDLPWRRTYDPYHILISEVMLQQTQVSRVLPKYREFVTVFPTVMELAKATPADVLRVWRGMGYNRRALYLRKTAVSVIHDHKGRFPKIESELRKLPGLGMYTARALLVFAYKQDISMVDTNIRQIITHYFFGGKAQPTIVIAGVADQLVPKGKSWAWHQALMDFGSSELKKIHPPWADRNGKKKTSIPFKETNRYFRGKVIDRLRDGSYNEKLFTVELSGLFGKSPQFVAGIIERLKNDGLVCISKSGIIRLPER</sequence>
<dbReference type="AlphaFoldDB" id="A0A1F6B3A1"/>
<dbReference type="Pfam" id="PF00730">
    <property type="entry name" value="HhH-GPD"/>
    <property type="match status" value="1"/>
</dbReference>
<dbReference type="GO" id="GO:0046872">
    <property type="term" value="F:metal ion binding"/>
    <property type="evidence" value="ECO:0007669"/>
    <property type="project" value="UniProtKB-KW"/>
</dbReference>
<evidence type="ECO:0000313" key="12">
    <source>
        <dbReference type="Proteomes" id="UP000176450"/>
    </source>
</evidence>
<accession>A0A1F6B3A1</accession>
<keyword evidence="4" id="KW-0227">DNA damage</keyword>
<dbReference type="EMBL" id="MFJX01000018">
    <property type="protein sequence ID" value="OGG31273.1"/>
    <property type="molecule type" value="Genomic_DNA"/>
</dbReference>
<keyword evidence="5" id="KW-0378">Hydrolase</keyword>
<evidence type="ECO:0000256" key="5">
    <source>
        <dbReference type="ARBA" id="ARBA00022801"/>
    </source>
</evidence>
<dbReference type="SMART" id="SM00478">
    <property type="entry name" value="ENDO3c"/>
    <property type="match status" value="1"/>
</dbReference>
<evidence type="ECO:0000259" key="10">
    <source>
        <dbReference type="SMART" id="SM00478"/>
    </source>
</evidence>
<evidence type="ECO:0000256" key="3">
    <source>
        <dbReference type="ARBA" id="ARBA00022723"/>
    </source>
</evidence>
<keyword evidence="6" id="KW-0408">Iron</keyword>
<dbReference type="SUPFAM" id="SSF48150">
    <property type="entry name" value="DNA-glycosylase"/>
    <property type="match status" value="1"/>
</dbReference>
<dbReference type="PANTHER" id="PTHR42944:SF1">
    <property type="entry name" value="ADENINE DNA GLYCOSYLASE"/>
    <property type="match status" value="1"/>
</dbReference>
<evidence type="ECO:0000256" key="8">
    <source>
        <dbReference type="ARBA" id="ARBA00023204"/>
    </source>
</evidence>
<dbReference type="GO" id="GO:0006298">
    <property type="term" value="P:mismatch repair"/>
    <property type="evidence" value="ECO:0007669"/>
    <property type="project" value="TreeGrafter"/>
</dbReference>
<dbReference type="GO" id="GO:0035485">
    <property type="term" value="F:adenine/guanine mispair binding"/>
    <property type="evidence" value="ECO:0007669"/>
    <property type="project" value="TreeGrafter"/>
</dbReference>
<dbReference type="InterPro" id="IPR044298">
    <property type="entry name" value="MIG/MutY"/>
</dbReference>
<protein>
    <recommendedName>
        <fullName evidence="10">HhH-GPD domain-containing protein</fullName>
    </recommendedName>
</protein>
<dbReference type="Gene3D" id="1.10.340.30">
    <property type="entry name" value="Hypothetical protein, domain 2"/>
    <property type="match status" value="1"/>
</dbReference>
<comment type="similarity">
    <text evidence="2">Belongs to the Nth/MutY family.</text>
</comment>
<dbReference type="GO" id="GO:0051536">
    <property type="term" value="F:iron-sulfur cluster binding"/>
    <property type="evidence" value="ECO:0007669"/>
    <property type="project" value="UniProtKB-KW"/>
</dbReference>
<dbReference type="GO" id="GO:0034039">
    <property type="term" value="F:8-oxo-7,8-dihydroguanine DNA N-glycosylase activity"/>
    <property type="evidence" value="ECO:0007669"/>
    <property type="project" value="TreeGrafter"/>
</dbReference>
<comment type="cofactor">
    <cofactor evidence="1">
        <name>[4Fe-4S] cluster</name>
        <dbReference type="ChEBI" id="CHEBI:49883"/>
    </cofactor>
</comment>
<evidence type="ECO:0000256" key="4">
    <source>
        <dbReference type="ARBA" id="ARBA00022763"/>
    </source>
</evidence>
<evidence type="ECO:0000256" key="2">
    <source>
        <dbReference type="ARBA" id="ARBA00008343"/>
    </source>
</evidence>
<evidence type="ECO:0000313" key="11">
    <source>
        <dbReference type="EMBL" id="OGG31273.1"/>
    </source>
</evidence>
<dbReference type="GO" id="GO:0000701">
    <property type="term" value="F:purine-specific mismatch base pair DNA N-glycosylase activity"/>
    <property type="evidence" value="ECO:0007669"/>
    <property type="project" value="TreeGrafter"/>
</dbReference>
<dbReference type="InterPro" id="IPR011257">
    <property type="entry name" value="DNA_glycosylase"/>
</dbReference>
<evidence type="ECO:0000256" key="6">
    <source>
        <dbReference type="ARBA" id="ARBA00023004"/>
    </source>
</evidence>
<proteinExistence type="inferred from homology"/>
<feature type="domain" description="HhH-GPD" evidence="10">
    <location>
        <begin position="43"/>
        <end position="190"/>
    </location>
</feature>
<gene>
    <name evidence="11" type="ORF">A3A63_01155</name>
</gene>
<evidence type="ECO:0000256" key="7">
    <source>
        <dbReference type="ARBA" id="ARBA00023014"/>
    </source>
</evidence>
<keyword evidence="9" id="KW-0326">Glycosidase</keyword>
<name>A0A1F6B3A1_9BACT</name>
<dbReference type="PANTHER" id="PTHR42944">
    <property type="entry name" value="ADENINE DNA GLYCOSYLASE"/>
    <property type="match status" value="1"/>
</dbReference>
<keyword evidence="7" id="KW-0411">Iron-sulfur</keyword>
<evidence type="ECO:0000256" key="9">
    <source>
        <dbReference type="ARBA" id="ARBA00023295"/>
    </source>
</evidence>
<comment type="caution">
    <text evidence="11">The sequence shown here is derived from an EMBL/GenBank/DDBJ whole genome shotgun (WGS) entry which is preliminary data.</text>
</comment>
<dbReference type="InterPro" id="IPR023170">
    <property type="entry name" value="HhH_base_excis_C"/>
</dbReference>
<dbReference type="Proteomes" id="UP000176450">
    <property type="component" value="Unassembled WGS sequence"/>
</dbReference>
<dbReference type="Gene3D" id="1.10.1670.10">
    <property type="entry name" value="Helix-hairpin-Helix base-excision DNA repair enzymes (C-terminal)"/>
    <property type="match status" value="1"/>
</dbReference>
<dbReference type="GO" id="GO:0006284">
    <property type="term" value="P:base-excision repair"/>
    <property type="evidence" value="ECO:0007669"/>
    <property type="project" value="InterPro"/>
</dbReference>
<keyword evidence="3" id="KW-0479">Metal-binding</keyword>
<evidence type="ECO:0000256" key="1">
    <source>
        <dbReference type="ARBA" id="ARBA00001966"/>
    </source>
</evidence>
<reference evidence="11 12" key="1">
    <citation type="journal article" date="2016" name="Nat. Commun.">
        <title>Thousands of microbial genomes shed light on interconnected biogeochemical processes in an aquifer system.</title>
        <authorList>
            <person name="Anantharaman K."/>
            <person name="Brown C.T."/>
            <person name="Hug L.A."/>
            <person name="Sharon I."/>
            <person name="Castelle C.J."/>
            <person name="Probst A.J."/>
            <person name="Thomas B.C."/>
            <person name="Singh A."/>
            <person name="Wilkins M.J."/>
            <person name="Karaoz U."/>
            <person name="Brodie E.L."/>
            <person name="Williams K.H."/>
            <person name="Hubbard S.S."/>
            <person name="Banfield J.F."/>
        </authorList>
    </citation>
    <scope>NUCLEOTIDE SEQUENCE [LARGE SCALE GENOMIC DNA]</scope>
</reference>
<dbReference type="GO" id="GO:0032357">
    <property type="term" value="F:oxidized purine DNA binding"/>
    <property type="evidence" value="ECO:0007669"/>
    <property type="project" value="TreeGrafter"/>
</dbReference>
<organism evidence="11 12">
    <name type="scientific">Candidatus Gottesmanbacteria bacterium RIFCSPLOWO2_01_FULL_46_9</name>
    <dbReference type="NCBI Taxonomy" id="1798394"/>
    <lineage>
        <taxon>Bacteria</taxon>
        <taxon>Candidatus Gottesmaniibacteriota</taxon>
    </lineage>
</organism>